<dbReference type="InterPro" id="IPR025420">
    <property type="entry name" value="DUF4143"/>
</dbReference>
<dbReference type="PANTHER" id="PTHR43566">
    <property type="entry name" value="CONSERVED PROTEIN"/>
    <property type="match status" value="1"/>
</dbReference>
<dbReference type="Proteomes" id="UP001303408">
    <property type="component" value="Chromosome"/>
</dbReference>
<feature type="domain" description="AAA" evidence="1">
    <location>
        <begin position="29"/>
        <end position="140"/>
    </location>
</feature>
<accession>A0AA96JCY9</accession>
<protein>
    <submittedName>
        <fullName evidence="3">DUF4143 domain-containing protein</fullName>
    </submittedName>
</protein>
<dbReference type="Pfam" id="PF13635">
    <property type="entry name" value="DUF4143"/>
    <property type="match status" value="1"/>
</dbReference>
<evidence type="ECO:0000259" key="1">
    <source>
        <dbReference type="Pfam" id="PF13173"/>
    </source>
</evidence>
<gene>
    <name evidence="3" type="ORF">RN607_00165</name>
</gene>
<reference evidence="3" key="1">
    <citation type="submission" date="2023-09" db="EMBL/GenBank/DDBJ databases">
        <title>Demequina sp. a novel bacteria isolated from Capsicum annuum.</title>
        <authorList>
            <person name="Humaira Z."/>
            <person name="Lee J."/>
            <person name="Cho D."/>
        </authorList>
    </citation>
    <scope>NUCLEOTIDE SEQUENCE</scope>
    <source>
        <strain evidence="3">PMTSA13</strain>
    </source>
</reference>
<organism evidence="3">
    <name type="scientific">Demequina capsici</name>
    <dbReference type="NCBI Taxonomy" id="3075620"/>
    <lineage>
        <taxon>Bacteria</taxon>
        <taxon>Bacillati</taxon>
        <taxon>Actinomycetota</taxon>
        <taxon>Actinomycetes</taxon>
        <taxon>Micrococcales</taxon>
        <taxon>Demequinaceae</taxon>
        <taxon>Demequina</taxon>
    </lineage>
</organism>
<dbReference type="AlphaFoldDB" id="A0AA96JCY9"/>
<feature type="domain" description="DUF4143" evidence="2">
    <location>
        <begin position="204"/>
        <end position="368"/>
    </location>
</feature>
<evidence type="ECO:0000259" key="2">
    <source>
        <dbReference type="Pfam" id="PF13635"/>
    </source>
</evidence>
<dbReference type="RefSeq" id="WP_313543476.1">
    <property type="nucleotide sequence ID" value="NZ_CP134880.1"/>
</dbReference>
<dbReference type="Pfam" id="PF13173">
    <property type="entry name" value="AAA_14"/>
    <property type="match status" value="1"/>
</dbReference>
<dbReference type="PANTHER" id="PTHR43566:SF2">
    <property type="entry name" value="DUF4143 DOMAIN-CONTAINING PROTEIN"/>
    <property type="match status" value="1"/>
</dbReference>
<name>A0AA96JCY9_9MICO</name>
<dbReference type="KEGG" id="dcp:RN607_00165"/>
<proteinExistence type="predicted"/>
<evidence type="ECO:0000313" key="3">
    <source>
        <dbReference type="EMBL" id="WNM27451.1"/>
    </source>
</evidence>
<dbReference type="InterPro" id="IPR041682">
    <property type="entry name" value="AAA_14"/>
</dbReference>
<dbReference type="EMBL" id="CP134880">
    <property type="protein sequence ID" value="WNM27451.1"/>
    <property type="molecule type" value="Genomic_DNA"/>
</dbReference>
<sequence length="425" mass="45646">MNRMVGTDQEYQPRILDDILVRRLRSAGAVLLEGPKASGKTFTAARFTASQTYLDTDLKALEAVRIDPSIVLNGEAPQLVDEWQLEATSVWNHVRSEVNRRGAPGQFVLTGSAVPADDARRHTGAGRFARLTMRTMSLYESDHSSGAMSLASLLNGERPTSGATLSVDAVAALIVRGGWPLNLHLPLDAAAQANADYLLNIAEVDVSRLDGVRRSPAIVARLLQALARNVAMEQKAARLAAQVEGEGGTVARSTVHTYLEALERLMVVETQPAWSTHLRSRSTLRTAARTHFVDPSLAAAALGAGPERLLSDPNYLGLLFESLVVRDLRVYGSPLDATIHHYRDSDGLEVDTIVQLRDGRWAAFEVKLGGEKAVEDAAANLLRFSSKVDTSKMGDPAALGVITASGYGYTRPDGVVVLPIGALGP</sequence>